<protein>
    <submittedName>
        <fullName evidence="1">Uncharacterized protein</fullName>
    </submittedName>
</protein>
<organism evidence="1">
    <name type="scientific">Triticum urartu</name>
    <name type="common">Red wild einkorn</name>
    <name type="synonym">Crithodium urartu</name>
    <dbReference type="NCBI Taxonomy" id="4572"/>
    <lineage>
        <taxon>Eukaryota</taxon>
        <taxon>Viridiplantae</taxon>
        <taxon>Streptophyta</taxon>
        <taxon>Embryophyta</taxon>
        <taxon>Tracheophyta</taxon>
        <taxon>Spermatophyta</taxon>
        <taxon>Magnoliopsida</taxon>
        <taxon>Liliopsida</taxon>
        <taxon>Poales</taxon>
        <taxon>Poaceae</taxon>
        <taxon>BOP clade</taxon>
        <taxon>Pooideae</taxon>
        <taxon>Triticodae</taxon>
        <taxon>Triticeae</taxon>
        <taxon>Triticinae</taxon>
        <taxon>Triticum</taxon>
    </lineage>
</organism>
<dbReference type="EMBL" id="KD099788">
    <property type="protein sequence ID" value="EMS61155.1"/>
    <property type="molecule type" value="Genomic_DNA"/>
</dbReference>
<gene>
    <name evidence="1" type="ORF">TRIUR3_10520</name>
</gene>
<dbReference type="OrthoDB" id="755325at2759"/>
<dbReference type="PANTHER" id="PTHR33699:SF23">
    <property type="entry name" value="EXPRESSED PROTEIN"/>
    <property type="match status" value="1"/>
</dbReference>
<evidence type="ECO:0000313" key="1">
    <source>
        <dbReference type="EMBL" id="EMS61155.1"/>
    </source>
</evidence>
<proteinExistence type="predicted"/>
<reference evidence="1" key="1">
    <citation type="journal article" date="2013" name="Nature">
        <title>Draft genome of the wheat A-genome progenitor Triticum urartu.</title>
        <authorList>
            <person name="Ling H.Q."/>
            <person name="Zhao S."/>
            <person name="Liu D."/>
            <person name="Wang J."/>
            <person name="Sun H."/>
            <person name="Zhang C."/>
            <person name="Fan H."/>
            <person name="Li D."/>
            <person name="Dong L."/>
            <person name="Tao Y."/>
            <person name="Gao C."/>
            <person name="Wu H."/>
            <person name="Li Y."/>
            <person name="Cui Y."/>
            <person name="Guo X."/>
            <person name="Zheng S."/>
            <person name="Wang B."/>
            <person name="Yu K."/>
            <person name="Liang Q."/>
            <person name="Yang W."/>
            <person name="Lou X."/>
            <person name="Chen J."/>
            <person name="Feng M."/>
            <person name="Jian J."/>
            <person name="Zhang X."/>
            <person name="Luo G."/>
            <person name="Jiang Y."/>
            <person name="Liu J."/>
            <person name="Wang Z."/>
            <person name="Sha Y."/>
            <person name="Zhang B."/>
            <person name="Wu H."/>
            <person name="Tang D."/>
            <person name="Shen Q."/>
            <person name="Xue P."/>
            <person name="Zou S."/>
            <person name="Wang X."/>
            <person name="Liu X."/>
            <person name="Wang F."/>
            <person name="Yang Y."/>
            <person name="An X."/>
            <person name="Dong Z."/>
            <person name="Zhang K."/>
            <person name="Zhang X."/>
            <person name="Luo M.C."/>
            <person name="Dvorak J."/>
            <person name="Tong Y."/>
            <person name="Wang J."/>
            <person name="Yang H."/>
            <person name="Li Z."/>
            <person name="Wang D."/>
            <person name="Zhang A."/>
            <person name="Wang J."/>
        </authorList>
    </citation>
    <scope>NUCLEOTIDE SEQUENCE</scope>
</reference>
<dbReference type="AlphaFoldDB" id="M8A927"/>
<dbReference type="OMA" id="PATQCLD"/>
<accession>M8A927</accession>
<dbReference type="PANTHER" id="PTHR33699">
    <property type="entry name" value="EXPRESSED PROTEIN"/>
    <property type="match status" value="1"/>
</dbReference>
<sequence length="187" mass="20803">MKKVRARPRRIPAFGEWNYYDDGGYGYGDGAGDWPATQCLDSAMQAGLFVSLPASPKPLKKVVKWGDSGTLEVDGEQRQRQRQKVVVGLREEHGPRKQQQGKPIEIYLKVSDAADAHLAASCTKTRRARVVKAVDEDLYVIPPDMLCHNNPRKRLTKRLWIGCLGCLGITNHPALVCVRVEKAMGHA</sequence>
<dbReference type="eggNOG" id="ENOG502S95V">
    <property type="taxonomic scope" value="Eukaryota"/>
</dbReference>
<name>M8A927_TRIUA</name>